<dbReference type="RefSeq" id="WP_204696363.1">
    <property type="nucleotide sequence ID" value="NZ_JAFBEC010000003.1"/>
</dbReference>
<evidence type="ECO:0000313" key="5">
    <source>
        <dbReference type="EMBL" id="MBM7632240.1"/>
    </source>
</evidence>
<feature type="domain" description="HTH gntR-type" evidence="4">
    <location>
        <begin position="16"/>
        <end position="84"/>
    </location>
</feature>
<dbReference type="Gene3D" id="1.10.10.10">
    <property type="entry name" value="Winged helix-like DNA-binding domain superfamily/Winged helix DNA-binding domain"/>
    <property type="match status" value="1"/>
</dbReference>
<evidence type="ECO:0000259" key="4">
    <source>
        <dbReference type="PROSITE" id="PS50949"/>
    </source>
</evidence>
<sequence length="230" mass="26493">MRDFEANLIDKKVKRTTLAQHVEESIVDLLMTNKLKPGDKLPPEMELIDMLGVSRPVLREAITSLESLGIVKRKTRDGTYFTERISSKPFKTMLSLMNDNIEGIIEARMTLELGLVTLAAEKITDEQLEALHETIVAIETKEDNDYGRYDLEFHHIIASSVDNPIMQGMMDSLLLAHEKVNKQIQYREKEKTAAHHRAIYNGLKERNPQVTFEAMYRHLTFVRDKVLNQQ</sequence>
<evidence type="ECO:0000313" key="6">
    <source>
        <dbReference type="Proteomes" id="UP000741863"/>
    </source>
</evidence>
<dbReference type="Pfam" id="PF07729">
    <property type="entry name" value="FCD"/>
    <property type="match status" value="1"/>
</dbReference>
<dbReference type="SUPFAM" id="SSF48008">
    <property type="entry name" value="GntR ligand-binding domain-like"/>
    <property type="match status" value="1"/>
</dbReference>
<evidence type="ECO:0000256" key="3">
    <source>
        <dbReference type="ARBA" id="ARBA00023163"/>
    </source>
</evidence>
<dbReference type="Proteomes" id="UP000741863">
    <property type="component" value="Unassembled WGS sequence"/>
</dbReference>
<protein>
    <submittedName>
        <fullName evidence="5">DNA-binding FadR family transcriptional regulator</fullName>
    </submittedName>
</protein>
<keyword evidence="3" id="KW-0804">Transcription</keyword>
<dbReference type="Gene3D" id="1.20.120.530">
    <property type="entry name" value="GntR ligand-binding domain-like"/>
    <property type="match status" value="1"/>
</dbReference>
<organism evidence="5 6">
    <name type="scientific">Geomicrobium sediminis</name>
    <dbReference type="NCBI Taxonomy" id="1347788"/>
    <lineage>
        <taxon>Bacteria</taxon>
        <taxon>Bacillati</taxon>
        <taxon>Bacillota</taxon>
        <taxon>Bacilli</taxon>
        <taxon>Bacillales</taxon>
        <taxon>Geomicrobium</taxon>
    </lineage>
</organism>
<dbReference type="EMBL" id="JAFBEC010000003">
    <property type="protein sequence ID" value="MBM7632240.1"/>
    <property type="molecule type" value="Genomic_DNA"/>
</dbReference>
<dbReference type="SMART" id="SM00895">
    <property type="entry name" value="FCD"/>
    <property type="match status" value="1"/>
</dbReference>
<dbReference type="InterPro" id="IPR008920">
    <property type="entry name" value="TF_FadR/GntR_C"/>
</dbReference>
<comment type="caution">
    <text evidence="5">The sequence shown here is derived from an EMBL/GenBank/DDBJ whole genome shotgun (WGS) entry which is preliminary data.</text>
</comment>
<evidence type="ECO:0000256" key="1">
    <source>
        <dbReference type="ARBA" id="ARBA00023015"/>
    </source>
</evidence>
<dbReference type="PRINTS" id="PR00035">
    <property type="entry name" value="HTHGNTR"/>
</dbReference>
<keyword evidence="6" id="KW-1185">Reference proteome</keyword>
<dbReference type="PANTHER" id="PTHR43537:SF43">
    <property type="entry name" value="GNTR-FAMILY TRANSCRIPTIONAL REGULATOR"/>
    <property type="match status" value="1"/>
</dbReference>
<evidence type="ECO:0000256" key="2">
    <source>
        <dbReference type="ARBA" id="ARBA00023125"/>
    </source>
</evidence>
<keyword evidence="2 5" id="KW-0238">DNA-binding</keyword>
<dbReference type="PROSITE" id="PS50949">
    <property type="entry name" value="HTH_GNTR"/>
    <property type="match status" value="1"/>
</dbReference>
<dbReference type="GO" id="GO:0003677">
    <property type="term" value="F:DNA binding"/>
    <property type="evidence" value="ECO:0007669"/>
    <property type="project" value="UniProtKB-KW"/>
</dbReference>
<dbReference type="InterPro" id="IPR036388">
    <property type="entry name" value="WH-like_DNA-bd_sf"/>
</dbReference>
<dbReference type="SMART" id="SM00345">
    <property type="entry name" value="HTH_GNTR"/>
    <property type="match status" value="1"/>
</dbReference>
<reference evidence="5 6" key="1">
    <citation type="submission" date="2021-01" db="EMBL/GenBank/DDBJ databases">
        <title>Genomic Encyclopedia of Type Strains, Phase IV (KMG-IV): sequencing the most valuable type-strain genomes for metagenomic binning, comparative biology and taxonomic classification.</title>
        <authorList>
            <person name="Goeker M."/>
        </authorList>
    </citation>
    <scope>NUCLEOTIDE SEQUENCE [LARGE SCALE GENOMIC DNA]</scope>
    <source>
        <strain evidence="5 6">DSM 25540</strain>
    </source>
</reference>
<proteinExistence type="predicted"/>
<keyword evidence="1" id="KW-0805">Transcription regulation</keyword>
<dbReference type="PANTHER" id="PTHR43537">
    <property type="entry name" value="TRANSCRIPTIONAL REGULATOR, GNTR FAMILY"/>
    <property type="match status" value="1"/>
</dbReference>
<name>A0ABS2PA16_9BACL</name>
<accession>A0ABS2PA16</accession>
<dbReference type="InterPro" id="IPR000524">
    <property type="entry name" value="Tscrpt_reg_HTH_GntR"/>
</dbReference>
<dbReference type="InterPro" id="IPR036390">
    <property type="entry name" value="WH_DNA-bd_sf"/>
</dbReference>
<gene>
    <name evidence="5" type="ORF">JOD17_001333</name>
</gene>
<dbReference type="InterPro" id="IPR011711">
    <property type="entry name" value="GntR_C"/>
</dbReference>
<dbReference type="SUPFAM" id="SSF46785">
    <property type="entry name" value="Winged helix' DNA-binding domain"/>
    <property type="match status" value="1"/>
</dbReference>
<dbReference type="Pfam" id="PF00392">
    <property type="entry name" value="GntR"/>
    <property type="match status" value="1"/>
</dbReference>
<dbReference type="CDD" id="cd07377">
    <property type="entry name" value="WHTH_GntR"/>
    <property type="match status" value="1"/>
</dbReference>